<dbReference type="PANTHER" id="PTHR24353:SF143">
    <property type="entry name" value="PROTEIN KINASE DOMAIN-CONTAINING PROTEIN"/>
    <property type="match status" value="1"/>
</dbReference>
<dbReference type="EC" id="2.7.11.12" evidence="2"/>
<evidence type="ECO:0000259" key="13">
    <source>
        <dbReference type="PROSITE" id="PS51285"/>
    </source>
</evidence>
<dbReference type="PROSITE" id="PS50011">
    <property type="entry name" value="PROTEIN_KINASE_DOM"/>
    <property type="match status" value="1"/>
</dbReference>
<comment type="catalytic activity">
    <reaction evidence="9">
        <text>L-seryl-[protein] + ATP = O-phospho-L-seryl-[protein] + ADP + H(+)</text>
        <dbReference type="Rhea" id="RHEA:17989"/>
        <dbReference type="Rhea" id="RHEA-COMP:9863"/>
        <dbReference type="Rhea" id="RHEA-COMP:11604"/>
        <dbReference type="ChEBI" id="CHEBI:15378"/>
        <dbReference type="ChEBI" id="CHEBI:29999"/>
        <dbReference type="ChEBI" id="CHEBI:30616"/>
        <dbReference type="ChEBI" id="CHEBI:83421"/>
        <dbReference type="ChEBI" id="CHEBI:456216"/>
        <dbReference type="EC" id="2.7.11.12"/>
    </reaction>
</comment>
<feature type="domain" description="AGC-kinase C-terminal" evidence="13">
    <location>
        <begin position="767"/>
        <end position="822"/>
    </location>
</feature>
<dbReference type="PROSITE" id="PS50042">
    <property type="entry name" value="CNMP_BINDING_3"/>
    <property type="match status" value="3"/>
</dbReference>
<dbReference type="EMBL" id="JAGRRH010000016">
    <property type="protein sequence ID" value="KAG7355208.1"/>
    <property type="molecule type" value="Genomic_DNA"/>
</dbReference>
<evidence type="ECO:0000313" key="15">
    <source>
        <dbReference type="Proteomes" id="UP000693970"/>
    </source>
</evidence>
<dbReference type="PROSITE" id="PS00889">
    <property type="entry name" value="CNMP_BINDING_2"/>
    <property type="match status" value="1"/>
</dbReference>
<dbReference type="PANTHER" id="PTHR24353">
    <property type="entry name" value="CYCLIC NUCLEOTIDE-DEPENDENT PROTEIN KINASE"/>
    <property type="match status" value="1"/>
</dbReference>
<evidence type="ECO:0000259" key="11">
    <source>
        <dbReference type="PROSITE" id="PS50011"/>
    </source>
</evidence>
<dbReference type="SMART" id="SM00220">
    <property type="entry name" value="S_TKc"/>
    <property type="match status" value="1"/>
</dbReference>
<dbReference type="InterPro" id="IPR017441">
    <property type="entry name" value="Protein_kinase_ATP_BS"/>
</dbReference>
<comment type="caution">
    <text evidence="14">The sequence shown here is derived from an EMBL/GenBank/DDBJ whole genome shotgun (WGS) entry which is preliminary data.</text>
</comment>
<accession>A0A9K3L3U2</accession>
<evidence type="ECO:0000256" key="10">
    <source>
        <dbReference type="PROSITE-ProRule" id="PRU10141"/>
    </source>
</evidence>
<evidence type="ECO:0000256" key="1">
    <source>
        <dbReference type="ARBA" id="ARBA00006352"/>
    </source>
</evidence>
<comment type="similarity">
    <text evidence="1">Belongs to the protein kinase superfamily. AGC Ser/Thr protein kinase family. cGMP subfamily.</text>
</comment>
<evidence type="ECO:0000256" key="8">
    <source>
        <dbReference type="ARBA" id="ARBA00047298"/>
    </source>
</evidence>
<feature type="domain" description="Cyclic nucleotide-binding" evidence="12">
    <location>
        <begin position="204"/>
        <end position="308"/>
    </location>
</feature>
<feature type="domain" description="Protein kinase" evidence="11">
    <location>
        <begin position="501"/>
        <end position="766"/>
    </location>
</feature>
<feature type="binding site" evidence="10">
    <location>
        <position position="530"/>
    </location>
    <ligand>
        <name>ATP</name>
        <dbReference type="ChEBI" id="CHEBI:30616"/>
    </ligand>
</feature>
<dbReference type="PROSITE" id="PS00107">
    <property type="entry name" value="PROTEIN_KINASE_ATP"/>
    <property type="match status" value="1"/>
</dbReference>
<proteinExistence type="inferred from homology"/>
<keyword evidence="3 14" id="KW-0723">Serine/threonine-protein kinase</keyword>
<keyword evidence="15" id="KW-1185">Reference proteome</keyword>
<dbReference type="GO" id="GO:0004692">
    <property type="term" value="F:cGMP-dependent protein kinase activity"/>
    <property type="evidence" value="ECO:0007669"/>
    <property type="project" value="UniProtKB-EC"/>
</dbReference>
<evidence type="ECO:0000256" key="5">
    <source>
        <dbReference type="ARBA" id="ARBA00022741"/>
    </source>
</evidence>
<dbReference type="OrthoDB" id="35715at2759"/>
<dbReference type="PROSITE" id="PS51285">
    <property type="entry name" value="AGC_KINASE_CTER"/>
    <property type="match status" value="1"/>
</dbReference>
<dbReference type="InterPro" id="IPR000719">
    <property type="entry name" value="Prot_kinase_dom"/>
</dbReference>
<organism evidence="14 15">
    <name type="scientific">Nitzschia inconspicua</name>
    <dbReference type="NCBI Taxonomy" id="303405"/>
    <lineage>
        <taxon>Eukaryota</taxon>
        <taxon>Sar</taxon>
        <taxon>Stramenopiles</taxon>
        <taxon>Ochrophyta</taxon>
        <taxon>Bacillariophyta</taxon>
        <taxon>Bacillariophyceae</taxon>
        <taxon>Bacillariophycidae</taxon>
        <taxon>Bacillariales</taxon>
        <taxon>Bacillariaceae</taxon>
        <taxon>Nitzschia</taxon>
    </lineage>
</organism>
<reference evidence="14" key="1">
    <citation type="journal article" date="2021" name="Sci. Rep.">
        <title>Diploid genomic architecture of Nitzschia inconspicua, an elite biomass production diatom.</title>
        <authorList>
            <person name="Oliver A."/>
            <person name="Podell S."/>
            <person name="Pinowska A."/>
            <person name="Traller J.C."/>
            <person name="Smith S.R."/>
            <person name="McClure R."/>
            <person name="Beliaev A."/>
            <person name="Bohutskyi P."/>
            <person name="Hill E.A."/>
            <person name="Rabines A."/>
            <person name="Zheng H."/>
            <person name="Allen L.Z."/>
            <person name="Kuo A."/>
            <person name="Grigoriev I.V."/>
            <person name="Allen A.E."/>
            <person name="Hazlebeck D."/>
            <person name="Allen E.E."/>
        </authorList>
    </citation>
    <scope>NUCLEOTIDE SEQUENCE</scope>
    <source>
        <strain evidence="14">Hildebrandi</strain>
    </source>
</reference>
<dbReference type="CDD" id="cd00038">
    <property type="entry name" value="CAP_ED"/>
    <property type="match status" value="2"/>
</dbReference>
<evidence type="ECO:0000256" key="3">
    <source>
        <dbReference type="ARBA" id="ARBA00022527"/>
    </source>
</evidence>
<dbReference type="SMART" id="SM00100">
    <property type="entry name" value="cNMP"/>
    <property type="match status" value="2"/>
</dbReference>
<comment type="catalytic activity">
    <reaction evidence="8">
        <text>L-threonyl-[protein] + ATP = O-phospho-L-threonyl-[protein] + ADP + H(+)</text>
        <dbReference type="Rhea" id="RHEA:46608"/>
        <dbReference type="Rhea" id="RHEA-COMP:11060"/>
        <dbReference type="Rhea" id="RHEA-COMP:11605"/>
        <dbReference type="ChEBI" id="CHEBI:15378"/>
        <dbReference type="ChEBI" id="CHEBI:30013"/>
        <dbReference type="ChEBI" id="CHEBI:30616"/>
        <dbReference type="ChEBI" id="CHEBI:61977"/>
        <dbReference type="ChEBI" id="CHEBI:456216"/>
        <dbReference type="EC" id="2.7.11.12"/>
    </reaction>
</comment>
<sequence length="822" mass="92762">MKVPVILEKFKDLGVKTTQEIHDKTMGLLGNVHGKTNKLGGRMKVVFAKPLDVTKHYVMSHQEEVKTDEETQFLHQAFVDSDEFLFSNLSNEERDRLVAAMQLRDVKKGTIVIRQGDLGDYLYVLKEGKLTFLVDGKEVGSADNPGSIFGELALLYDCPRAATVRADTDCVLYRVSQHTFRHIQAAHALENVDVAREMLKNNKMFEGLSDDVIKTVSDSLLRKPFKKGETVVNKGEEVQGLYIIKEGHVKGTNVSIGSTKYADILFGPGEVFGEGQLISGKPAPADVIATTDCVIWVLTKERFFRILGHLDLKQLIQHVQDMKFLSVIPMFAYSDVDKVEIDQLASRMTGATFPQGTAISTAGQATKPRIFVIKEGSVELSNKTGATKTLGAGEIFGFGGETLILTNKLKKQQQEEGKINAGQADEIGAKALTTEAAIHMAEKHLKNDSVVAHHSCKVTEDLTVRLLTLKDISAVLYDPLRLGKDYRTTAKMNPNLTKEKLERIRLLGAGTFGQVWLTKDTITEGAYALKIQYKRELIDYNQAEGVIREKRVMERMHHPFVMSIVNAQQDSTCLYMVMELIQGGELRSQMRDHKKPFLEEGPTKFYASCMLEGLSYMHRRHFVYRDLKGENVLIDKDGYCVIVDLGFAKFVPDKTFTFCGTPIFIAPEIILNKGHDKSADIWSLGVLIYEMLYGTNPFFDYDDPNIDQKTLFKRIISGKFEFPKQSQAVVSDKAMDLIKKMLVVDVNKRLGCLSRADLDLRDHPWFRKVDFGKLYRKEVHAPWVPTINSPFDGENFAKWEEEDKHNLKPLTAKEQHHFEKFC</sequence>
<keyword evidence="7 10" id="KW-0067">ATP-binding</keyword>
<dbReference type="GO" id="GO:0004691">
    <property type="term" value="F:cAMP-dependent protein kinase activity"/>
    <property type="evidence" value="ECO:0007669"/>
    <property type="project" value="TreeGrafter"/>
</dbReference>
<dbReference type="InterPro" id="IPR008271">
    <property type="entry name" value="Ser/Thr_kinase_AS"/>
</dbReference>
<evidence type="ECO:0000256" key="9">
    <source>
        <dbReference type="ARBA" id="ARBA00047462"/>
    </source>
</evidence>
<name>A0A9K3L3U2_9STRA</name>
<evidence type="ECO:0000256" key="6">
    <source>
        <dbReference type="ARBA" id="ARBA00022777"/>
    </source>
</evidence>
<dbReference type="InterPro" id="IPR000595">
    <property type="entry name" value="cNMP-bd_dom"/>
</dbReference>
<gene>
    <name evidence="14" type="ORF">IV203_004564</name>
</gene>
<dbReference type="PROSITE" id="PS00108">
    <property type="entry name" value="PROTEIN_KINASE_ST"/>
    <property type="match status" value="1"/>
</dbReference>
<keyword evidence="6 14" id="KW-0418">Kinase</keyword>
<feature type="domain" description="Cyclic nucleotide-binding" evidence="12">
    <location>
        <begin position="85"/>
        <end position="183"/>
    </location>
</feature>
<dbReference type="InterPro" id="IPR000961">
    <property type="entry name" value="AGC-kinase_C"/>
</dbReference>
<evidence type="ECO:0000256" key="7">
    <source>
        <dbReference type="ARBA" id="ARBA00022840"/>
    </source>
</evidence>
<dbReference type="PROSITE" id="PS00888">
    <property type="entry name" value="CNMP_BINDING_1"/>
    <property type="match status" value="1"/>
</dbReference>
<evidence type="ECO:0000259" key="12">
    <source>
        <dbReference type="PROSITE" id="PS50042"/>
    </source>
</evidence>
<dbReference type="SMART" id="SM00133">
    <property type="entry name" value="S_TK_X"/>
    <property type="match status" value="1"/>
</dbReference>
<reference evidence="14" key="2">
    <citation type="submission" date="2021-04" db="EMBL/GenBank/DDBJ databases">
        <authorList>
            <person name="Podell S."/>
        </authorList>
    </citation>
    <scope>NUCLEOTIDE SEQUENCE</scope>
    <source>
        <strain evidence="14">Hildebrandi</strain>
    </source>
</reference>
<dbReference type="AlphaFoldDB" id="A0A9K3L3U2"/>
<evidence type="ECO:0000313" key="14">
    <source>
        <dbReference type="EMBL" id="KAG7355208.1"/>
    </source>
</evidence>
<evidence type="ECO:0000256" key="4">
    <source>
        <dbReference type="ARBA" id="ARBA00022679"/>
    </source>
</evidence>
<feature type="domain" description="Cyclic nucleotide-binding" evidence="12">
    <location>
        <begin position="332"/>
        <end position="397"/>
    </location>
</feature>
<protein>
    <recommendedName>
        <fullName evidence="2">cGMP-dependent protein kinase</fullName>
        <ecNumber evidence="2">2.7.11.12</ecNumber>
    </recommendedName>
</protein>
<dbReference type="GO" id="GO:0005952">
    <property type="term" value="C:cAMP-dependent protein kinase complex"/>
    <property type="evidence" value="ECO:0007669"/>
    <property type="project" value="TreeGrafter"/>
</dbReference>
<dbReference type="Pfam" id="PF00027">
    <property type="entry name" value="cNMP_binding"/>
    <property type="match status" value="2"/>
</dbReference>
<dbReference type="GO" id="GO:0005524">
    <property type="term" value="F:ATP binding"/>
    <property type="evidence" value="ECO:0007669"/>
    <property type="project" value="UniProtKB-UniRule"/>
</dbReference>
<dbReference type="Proteomes" id="UP000693970">
    <property type="component" value="Unassembled WGS sequence"/>
</dbReference>
<dbReference type="Pfam" id="PF00069">
    <property type="entry name" value="Pkinase"/>
    <property type="match status" value="1"/>
</dbReference>
<dbReference type="InterPro" id="IPR018488">
    <property type="entry name" value="cNMP-bd_CS"/>
</dbReference>
<evidence type="ECO:0000256" key="2">
    <source>
        <dbReference type="ARBA" id="ARBA00012428"/>
    </source>
</evidence>
<keyword evidence="4" id="KW-0808">Transferase</keyword>
<keyword evidence="5 10" id="KW-0547">Nucleotide-binding</keyword>